<reference evidence="4" key="1">
    <citation type="submission" date="2016-11" db="EMBL/GenBank/DDBJ databases">
        <authorList>
            <person name="Varghese N."/>
            <person name="Submissions S."/>
        </authorList>
    </citation>
    <scope>NUCLEOTIDE SEQUENCE [LARGE SCALE GENOMIC DNA]</scope>
    <source>
        <strain evidence="4">Sac-22</strain>
    </source>
</reference>
<dbReference type="InterPro" id="IPR024726">
    <property type="entry name" value="FhuF_C"/>
</dbReference>
<dbReference type="Pfam" id="PF06276">
    <property type="entry name" value="FhuF"/>
    <property type="match status" value="1"/>
</dbReference>
<evidence type="ECO:0000313" key="4">
    <source>
        <dbReference type="Proteomes" id="UP000184339"/>
    </source>
</evidence>
<feature type="domain" description="Aerobactin siderophore biosynthesis IucA/IucC-like C-terminal" evidence="1">
    <location>
        <begin position="52"/>
        <end position="189"/>
    </location>
</feature>
<dbReference type="InterPro" id="IPR008090">
    <property type="entry name" value="Fe_iron_reduct"/>
</dbReference>
<dbReference type="NCBIfam" id="TIGR03951">
    <property type="entry name" value="Fe_III_red_FhuF"/>
    <property type="match status" value="1"/>
</dbReference>
<feature type="domain" description="Ferric siderophore reductase C-terminal" evidence="2">
    <location>
        <begin position="212"/>
        <end position="229"/>
    </location>
</feature>
<dbReference type="Proteomes" id="UP000184339">
    <property type="component" value="Unassembled WGS sequence"/>
</dbReference>
<name>A0A1M7LIM9_9BURK</name>
<accession>A0A1M7LIM9</accession>
<dbReference type="GO" id="GO:0003824">
    <property type="term" value="F:catalytic activity"/>
    <property type="evidence" value="ECO:0007669"/>
    <property type="project" value="UniProtKB-ARBA"/>
</dbReference>
<dbReference type="AlphaFoldDB" id="A0A1M7LIM9"/>
<organism evidence="3 4">
    <name type="scientific">Duganella sacchari</name>
    <dbReference type="NCBI Taxonomy" id="551987"/>
    <lineage>
        <taxon>Bacteria</taxon>
        <taxon>Pseudomonadati</taxon>
        <taxon>Pseudomonadota</taxon>
        <taxon>Betaproteobacteria</taxon>
        <taxon>Burkholderiales</taxon>
        <taxon>Oxalobacteraceae</taxon>
        <taxon>Telluria group</taxon>
        <taxon>Duganella</taxon>
    </lineage>
</organism>
<evidence type="ECO:0000259" key="1">
    <source>
        <dbReference type="Pfam" id="PF06276"/>
    </source>
</evidence>
<proteinExistence type="predicted"/>
<dbReference type="Pfam" id="PF11575">
    <property type="entry name" value="FhuF_C"/>
    <property type="match status" value="1"/>
</dbReference>
<evidence type="ECO:0000259" key="2">
    <source>
        <dbReference type="Pfam" id="PF11575"/>
    </source>
</evidence>
<evidence type="ECO:0000313" key="3">
    <source>
        <dbReference type="EMBL" id="SHM77350.1"/>
    </source>
</evidence>
<dbReference type="InterPro" id="IPR022770">
    <property type="entry name" value="IucA/IucC-like_C"/>
</dbReference>
<dbReference type="STRING" id="551987.SAMN05192549_102466"/>
<protein>
    <submittedName>
        <fullName evidence="3">Ferric iron reductase protein FhuF</fullName>
    </submittedName>
</protein>
<sequence>MRSYGESLSHAPTFPATAIPLAQLLAEPDLLTTQLRAAADNFGVHDLRPAASAWSNRYLAALLPPLVAAATLLHHRFPAGEMAVSLAPHGEVAGFHIRELGESLPGTNAVQRYDTLLRGHLTPFFAELNRQSGLAQKIMWGNTVRWLTFLFDAMQSFGEPHAGAANSDRAQLLDHAQWRGEANPLHMRRKRASPKPGEQAAADGLVTLHSQCCLYHLLPGQDYCGACPLDPVRMQ</sequence>
<gene>
    <name evidence="3" type="ORF">SAMN05192549_102466</name>
</gene>
<dbReference type="EMBL" id="FRCX01000002">
    <property type="protein sequence ID" value="SHM77350.1"/>
    <property type="molecule type" value="Genomic_DNA"/>
</dbReference>
<keyword evidence="4" id="KW-1185">Reference proteome</keyword>
<dbReference type="GO" id="GO:0051537">
    <property type="term" value="F:2 iron, 2 sulfur cluster binding"/>
    <property type="evidence" value="ECO:0007669"/>
    <property type="project" value="InterPro"/>
</dbReference>